<reference evidence="3 4" key="1">
    <citation type="submission" date="2024-02" db="EMBL/GenBank/DDBJ databases">
        <title>First draft genome assembly of two strains of Seiridium cardinale.</title>
        <authorList>
            <person name="Emiliani G."/>
            <person name="Scali E."/>
        </authorList>
    </citation>
    <scope>NUCLEOTIDE SEQUENCE [LARGE SCALE GENOMIC DNA]</scope>
    <source>
        <strain evidence="3 4">BM-138-000479</strain>
    </source>
</reference>
<evidence type="ECO:0000256" key="1">
    <source>
        <dbReference type="SAM" id="Coils"/>
    </source>
</evidence>
<gene>
    <name evidence="3" type="ORF">SCAR479_12847</name>
</gene>
<dbReference type="Proteomes" id="UP001465668">
    <property type="component" value="Unassembled WGS sequence"/>
</dbReference>
<sequence length="716" mass="81349">MATAAAFQQKWSPRHGNKTFRTCGHIEDLQQDSNQLETRMISAGKELVAAQESQGNVIHGAIKRLTAVQTNELLHCFMKAFGNLDAIRELSLDHKHELFSVEVEMLKAETATLKKQADSGTSKNVAQHSDKDSEEMVSKAEFDAFSSRAKQKLREYRKQLQDNEAAHTRRSEEAKANIRKLEQNLVLERDTTAKLKRYLHTQSENAATSLRLEMDARDVALRHFKDEASFYKGKAQRHKEDNADLAEQVSRLKNDLERSKKTITSLNCVASQNGRQFDADMVTLQGDNETLKEQAIMARAETAEKVEQIGKLSDTIEQLESDRDMLNVQRGQTKKLLEDALRQESKWTSEIATMEINIQDGDTRLKEANSERKEAIDMLNKLHSVEHELEDKMKTVQGSLSKVEDERDHLLLEKDRLTTERDEATTKVELGNRNLSWLQNEKDDLEIQYAGATRLRKNKQDAFQAQKQSLSRALQSMTDERDALRSMYDMSTGQYSDAFQSIANIVTVVLTLRSRCTRSDRTVLEQKKELGRFGTITHLQQALEDVTLDRDEWQRKQQTSFEQLLAIEGDNLHLQQSLEESGLEASAVHRADAERISDLQGEVDELNLRAQSLANEKASDPATIKSLGDLARKWEKSYYEVMAATLRYLSMTTNPSSIPRDNVWDSFLSALESSSLVTPIAAIQPHMWIVHEPWQSPVEQHVYGKTGPTGVVHLLT</sequence>
<organism evidence="3 4">
    <name type="scientific">Seiridium cardinale</name>
    <dbReference type="NCBI Taxonomy" id="138064"/>
    <lineage>
        <taxon>Eukaryota</taxon>
        <taxon>Fungi</taxon>
        <taxon>Dikarya</taxon>
        <taxon>Ascomycota</taxon>
        <taxon>Pezizomycotina</taxon>
        <taxon>Sordariomycetes</taxon>
        <taxon>Xylariomycetidae</taxon>
        <taxon>Amphisphaeriales</taxon>
        <taxon>Sporocadaceae</taxon>
        <taxon>Seiridium</taxon>
    </lineage>
</organism>
<keyword evidence="4" id="KW-1185">Reference proteome</keyword>
<accession>A0ABR2X9S7</accession>
<protein>
    <submittedName>
        <fullName evidence="3">Uncharacterized protein</fullName>
    </submittedName>
</protein>
<feature type="coiled-coil region" evidence="1">
    <location>
        <begin position="146"/>
        <end position="191"/>
    </location>
</feature>
<evidence type="ECO:0000313" key="4">
    <source>
        <dbReference type="Proteomes" id="UP001465668"/>
    </source>
</evidence>
<keyword evidence="1" id="KW-0175">Coiled coil</keyword>
<evidence type="ECO:0000313" key="3">
    <source>
        <dbReference type="EMBL" id="KAK9770480.1"/>
    </source>
</evidence>
<feature type="coiled-coil region" evidence="1">
    <location>
        <begin position="365"/>
        <end position="427"/>
    </location>
</feature>
<name>A0ABR2X9S7_9PEZI</name>
<feature type="region of interest" description="Disordered" evidence="2">
    <location>
        <begin position="112"/>
        <end position="138"/>
    </location>
</feature>
<feature type="compositionally biased region" description="Basic and acidic residues" evidence="2">
    <location>
        <begin position="128"/>
        <end position="138"/>
    </location>
</feature>
<comment type="caution">
    <text evidence="3">The sequence shown here is derived from an EMBL/GenBank/DDBJ whole genome shotgun (WGS) entry which is preliminary data.</text>
</comment>
<feature type="coiled-coil region" evidence="1">
    <location>
        <begin position="235"/>
        <end position="262"/>
    </location>
</feature>
<evidence type="ECO:0000256" key="2">
    <source>
        <dbReference type="SAM" id="MobiDB-lite"/>
    </source>
</evidence>
<feature type="compositionally biased region" description="Polar residues" evidence="2">
    <location>
        <begin position="118"/>
        <end position="127"/>
    </location>
</feature>
<proteinExistence type="predicted"/>
<dbReference type="EMBL" id="JARVKM010000092">
    <property type="protein sequence ID" value="KAK9770480.1"/>
    <property type="molecule type" value="Genomic_DNA"/>
</dbReference>